<keyword evidence="4" id="KW-0378">Hydrolase</keyword>
<organism evidence="9 10">
    <name type="scientific">Anaeromyxobacter dehalogenans (strain 2CP-C)</name>
    <dbReference type="NCBI Taxonomy" id="290397"/>
    <lineage>
        <taxon>Bacteria</taxon>
        <taxon>Pseudomonadati</taxon>
        <taxon>Myxococcota</taxon>
        <taxon>Myxococcia</taxon>
        <taxon>Myxococcales</taxon>
        <taxon>Cystobacterineae</taxon>
        <taxon>Anaeromyxobacteraceae</taxon>
        <taxon>Anaeromyxobacter</taxon>
    </lineage>
</organism>
<dbReference type="InterPro" id="IPR036938">
    <property type="entry name" value="PAP2/HPO_sf"/>
</dbReference>
<evidence type="ECO:0000256" key="2">
    <source>
        <dbReference type="ARBA" id="ARBA00022475"/>
    </source>
</evidence>
<feature type="transmembrane region" description="Helical" evidence="7">
    <location>
        <begin position="138"/>
        <end position="158"/>
    </location>
</feature>
<gene>
    <name evidence="9" type="ordered locus">Adeh_0530</name>
</gene>
<dbReference type="AlphaFoldDB" id="Q2INC4"/>
<evidence type="ECO:0000313" key="10">
    <source>
        <dbReference type="Proteomes" id="UP000001935"/>
    </source>
</evidence>
<dbReference type="Proteomes" id="UP000001935">
    <property type="component" value="Chromosome"/>
</dbReference>
<dbReference type="SUPFAM" id="SSF48317">
    <property type="entry name" value="Acid phosphatase/Vanadium-dependent haloperoxidase"/>
    <property type="match status" value="1"/>
</dbReference>
<feature type="transmembrane region" description="Helical" evidence="7">
    <location>
        <begin position="164"/>
        <end position="182"/>
    </location>
</feature>
<dbReference type="RefSeq" id="WP_011419589.1">
    <property type="nucleotide sequence ID" value="NC_007760.1"/>
</dbReference>
<sequence>MLAAITHDLHTAGEAWLFRALNADGGPILDGLMVLVSSKPFGAAWAILLAILVARAARGPLAARLRLVAALGAAIAMSDGLGSQLLRPLLARRRPCYALPPGTFRWLAPAADVGSLPSLHAANFFAMATVAAAAGPRLGLAALGVAVLVALSRVYVGVHWPTDVLAGAVWGVLCGMLARLLATRLWAAWQRRRPAPPAP</sequence>
<evidence type="ECO:0000256" key="6">
    <source>
        <dbReference type="ARBA" id="ARBA00023136"/>
    </source>
</evidence>
<dbReference type="GO" id="GO:0005886">
    <property type="term" value="C:plasma membrane"/>
    <property type="evidence" value="ECO:0007669"/>
    <property type="project" value="UniProtKB-SubCell"/>
</dbReference>
<comment type="subcellular location">
    <subcellularLocation>
        <location evidence="1">Cell membrane</location>
        <topology evidence="1">Multi-pass membrane protein</topology>
    </subcellularLocation>
</comment>
<dbReference type="HOGENOM" id="CLU_072573_10_0_7"/>
<dbReference type="GO" id="GO:0016787">
    <property type="term" value="F:hydrolase activity"/>
    <property type="evidence" value="ECO:0007669"/>
    <property type="project" value="UniProtKB-KW"/>
</dbReference>
<proteinExistence type="predicted"/>
<evidence type="ECO:0000256" key="1">
    <source>
        <dbReference type="ARBA" id="ARBA00004651"/>
    </source>
</evidence>
<dbReference type="Gene3D" id="1.20.144.10">
    <property type="entry name" value="Phosphatidic acid phosphatase type 2/haloperoxidase"/>
    <property type="match status" value="1"/>
</dbReference>
<name>Q2INC4_ANADE</name>
<dbReference type="PANTHER" id="PTHR14969">
    <property type="entry name" value="SPHINGOSINE-1-PHOSPHATE PHOSPHOHYDROLASE"/>
    <property type="match status" value="1"/>
</dbReference>
<evidence type="ECO:0000256" key="3">
    <source>
        <dbReference type="ARBA" id="ARBA00022692"/>
    </source>
</evidence>
<dbReference type="KEGG" id="ade:Adeh_0530"/>
<keyword evidence="5 7" id="KW-1133">Transmembrane helix</keyword>
<keyword evidence="6 7" id="KW-0472">Membrane</keyword>
<dbReference type="EMBL" id="CP000251">
    <property type="protein sequence ID" value="ABC80306.1"/>
    <property type="molecule type" value="Genomic_DNA"/>
</dbReference>
<evidence type="ECO:0000256" key="4">
    <source>
        <dbReference type="ARBA" id="ARBA00022801"/>
    </source>
</evidence>
<dbReference type="eggNOG" id="COG0671">
    <property type="taxonomic scope" value="Bacteria"/>
</dbReference>
<dbReference type="Pfam" id="PF01569">
    <property type="entry name" value="PAP2"/>
    <property type="match status" value="1"/>
</dbReference>
<feature type="transmembrane region" description="Helical" evidence="7">
    <location>
        <begin position="32"/>
        <end position="53"/>
    </location>
</feature>
<dbReference type="InterPro" id="IPR000326">
    <property type="entry name" value="PAP2/HPO"/>
</dbReference>
<reference evidence="9" key="1">
    <citation type="submission" date="2006-01" db="EMBL/GenBank/DDBJ databases">
        <title>Complete sequence of Anaeromyxobacter dehalogenans 2CP-C.</title>
        <authorList>
            <consortium name="US DOE Joint Genome Institute"/>
            <person name="Copeland A."/>
            <person name="Lucas S."/>
            <person name="Lapidus A."/>
            <person name="Barry K."/>
            <person name="Detter J.C."/>
            <person name="Glavina T."/>
            <person name="Hammon N."/>
            <person name="Israni S."/>
            <person name="Pitluck S."/>
            <person name="Brettin T."/>
            <person name="Bruce D."/>
            <person name="Han C."/>
            <person name="Tapia R."/>
            <person name="Gilna P."/>
            <person name="Kiss H."/>
            <person name="Schmutz J."/>
            <person name="Larimer F."/>
            <person name="Land M."/>
            <person name="Kyrpides N."/>
            <person name="Anderson I."/>
            <person name="Sanford R.A."/>
            <person name="Ritalahti K.M."/>
            <person name="Thomas H.S."/>
            <person name="Kirby J.R."/>
            <person name="Zhulin I.B."/>
            <person name="Loeffler F.E."/>
            <person name="Richardson P."/>
        </authorList>
    </citation>
    <scope>NUCLEOTIDE SEQUENCE</scope>
    <source>
        <strain evidence="9">2CP-C</strain>
    </source>
</reference>
<evidence type="ECO:0000313" key="9">
    <source>
        <dbReference type="EMBL" id="ABC80306.1"/>
    </source>
</evidence>
<evidence type="ECO:0000256" key="5">
    <source>
        <dbReference type="ARBA" id="ARBA00022989"/>
    </source>
</evidence>
<feature type="domain" description="Phosphatidic acid phosphatase type 2/haloperoxidase" evidence="8">
    <location>
        <begin position="65"/>
        <end position="179"/>
    </location>
</feature>
<dbReference type="SMART" id="SM00014">
    <property type="entry name" value="acidPPc"/>
    <property type="match status" value="1"/>
</dbReference>
<accession>Q2INC4</accession>
<dbReference type="PANTHER" id="PTHR14969:SF62">
    <property type="entry name" value="DECAPRENYLPHOSPHORYL-5-PHOSPHORIBOSE PHOSPHATASE RV3807C-RELATED"/>
    <property type="match status" value="1"/>
</dbReference>
<dbReference type="STRING" id="290397.Adeh_0530"/>
<evidence type="ECO:0000259" key="8">
    <source>
        <dbReference type="SMART" id="SM00014"/>
    </source>
</evidence>
<protein>
    <submittedName>
        <fullName evidence="9">Phosphoesterase, PA-phosphatase related protein</fullName>
    </submittedName>
</protein>
<dbReference type="OrthoDB" id="9801622at2"/>
<evidence type="ECO:0000256" key="7">
    <source>
        <dbReference type="SAM" id="Phobius"/>
    </source>
</evidence>
<keyword evidence="2" id="KW-1003">Cell membrane</keyword>
<keyword evidence="3 7" id="KW-0812">Transmembrane</keyword>